<dbReference type="Gene3D" id="3.30.9.10">
    <property type="entry name" value="D-Amino Acid Oxidase, subunit A, domain 2"/>
    <property type="match status" value="1"/>
</dbReference>
<dbReference type="Gene3D" id="3.50.50.60">
    <property type="entry name" value="FAD/NAD(P)-binding domain"/>
    <property type="match status" value="1"/>
</dbReference>
<organism evidence="9 10">
    <name type="scientific">Streptomyces boetiae</name>
    <dbReference type="NCBI Taxonomy" id="3075541"/>
    <lineage>
        <taxon>Bacteria</taxon>
        <taxon>Bacillati</taxon>
        <taxon>Actinomycetota</taxon>
        <taxon>Actinomycetes</taxon>
        <taxon>Kitasatosporales</taxon>
        <taxon>Streptomycetaceae</taxon>
        <taxon>Streptomyces</taxon>
    </lineage>
</organism>
<dbReference type="InterPro" id="IPR000447">
    <property type="entry name" value="G3P_DH_FAD-dep"/>
</dbReference>
<reference evidence="10" key="1">
    <citation type="submission" date="2023-07" db="EMBL/GenBank/DDBJ databases">
        <title>30 novel species of actinomycetes from the DSMZ collection.</title>
        <authorList>
            <person name="Nouioui I."/>
        </authorList>
    </citation>
    <scope>NUCLEOTIDE SEQUENCE [LARGE SCALE GENOMIC DNA]</scope>
    <source>
        <strain evidence="10">DSM 44917</strain>
    </source>
</reference>
<feature type="domain" description="FAD dependent oxidoreductase" evidence="7">
    <location>
        <begin position="36"/>
        <end position="398"/>
    </location>
</feature>
<comment type="cofactor">
    <cofactor evidence="1">
        <name>FAD</name>
        <dbReference type="ChEBI" id="CHEBI:57692"/>
    </cofactor>
</comment>
<evidence type="ECO:0000259" key="8">
    <source>
        <dbReference type="Pfam" id="PF16901"/>
    </source>
</evidence>
<keyword evidence="4" id="KW-0319">Glycerol metabolism</keyword>
<dbReference type="InterPro" id="IPR038299">
    <property type="entry name" value="DAO_C_sf"/>
</dbReference>
<dbReference type="Proteomes" id="UP001183388">
    <property type="component" value="Unassembled WGS sequence"/>
</dbReference>
<feature type="domain" description="Alpha-glycerophosphate oxidase C-terminal" evidence="8">
    <location>
        <begin position="442"/>
        <end position="520"/>
    </location>
</feature>
<evidence type="ECO:0000313" key="9">
    <source>
        <dbReference type="EMBL" id="MDT0310554.1"/>
    </source>
</evidence>
<dbReference type="PANTHER" id="PTHR11985:SF35">
    <property type="entry name" value="ANAEROBIC GLYCEROL-3-PHOSPHATE DEHYDROGENASE SUBUNIT A"/>
    <property type="match status" value="1"/>
</dbReference>
<name>A0ABU2LG39_9ACTN</name>
<keyword evidence="5" id="KW-0274">FAD</keyword>
<dbReference type="PANTHER" id="PTHR11985">
    <property type="entry name" value="GLYCEROL-3-PHOSPHATE DEHYDROGENASE"/>
    <property type="match status" value="1"/>
</dbReference>
<protein>
    <submittedName>
        <fullName evidence="9">Glycerol-3-phosphate dehydrogenase/oxidase</fullName>
        <ecNumber evidence="9">1.-.-.-</ecNumber>
    </submittedName>
</protein>
<accession>A0ABU2LG39</accession>
<evidence type="ECO:0000313" key="10">
    <source>
        <dbReference type="Proteomes" id="UP001183388"/>
    </source>
</evidence>
<dbReference type="InterPro" id="IPR006076">
    <property type="entry name" value="FAD-dep_OxRdtase"/>
</dbReference>
<dbReference type="EC" id="1.-.-.-" evidence="9"/>
<sequence>MNGPPGAAPPPCPAASLSAARRERELAELAGGLRVDVLVVGLGITGTGVALDAASRGLSVAAVDAHDLASGTSRWSSKLVHGGLRYLASGQVGLAHESAVERGILMRRTAPHLVRAQPFLLPLTPLTSRRGAALVRAGLHAGNVLRLAAGTPHATLPGPRAVSAKEALRAVPGLRREGLRGALLSWDGQLADDARLVTAVARTAAAHGARILTRVRALELAGDGAQARDELTGEHLRIHARAVINAAGVWAGELMEGVRLRPSRGTHLVLRPQSLGGLRRGPGLHIPLPGHTSRFALVLPQGDGRVYAGLTDEPADGPLPGPGQEAGVPETDIGFLLDVLAGVLEVPVRREEVAGAFAGLRPLLDAGTGATADLSRRHAVLTSPEGVVTVIGGKLTTYRRMAQDAVDTALRARRLSAPASPTARLPLVGAAPPAVLAALPAPRRLVARYGTEAPAVHALAAADPWLAAPVVPGNPVTRAELVWAVRHEAALDAGDLLERRTRLGLIATDRRAARHTAQRILDGALRGAWQGA</sequence>
<dbReference type="PRINTS" id="PR01001">
    <property type="entry name" value="FADG3PDH"/>
</dbReference>
<evidence type="ECO:0000256" key="6">
    <source>
        <dbReference type="ARBA" id="ARBA00023002"/>
    </source>
</evidence>
<dbReference type="Pfam" id="PF16901">
    <property type="entry name" value="DAO_C"/>
    <property type="match status" value="1"/>
</dbReference>
<keyword evidence="3" id="KW-0285">Flavoprotein</keyword>
<proteinExistence type="inferred from homology"/>
<dbReference type="RefSeq" id="WP_311633519.1">
    <property type="nucleotide sequence ID" value="NZ_JAVREN010000079.1"/>
</dbReference>
<evidence type="ECO:0000256" key="4">
    <source>
        <dbReference type="ARBA" id="ARBA00022798"/>
    </source>
</evidence>
<gene>
    <name evidence="9" type="ORF">RM780_26930</name>
</gene>
<evidence type="ECO:0000256" key="1">
    <source>
        <dbReference type="ARBA" id="ARBA00001974"/>
    </source>
</evidence>
<dbReference type="EMBL" id="JAVREN010000079">
    <property type="protein sequence ID" value="MDT0310554.1"/>
    <property type="molecule type" value="Genomic_DNA"/>
</dbReference>
<dbReference type="GO" id="GO:0016491">
    <property type="term" value="F:oxidoreductase activity"/>
    <property type="evidence" value="ECO:0007669"/>
    <property type="project" value="UniProtKB-KW"/>
</dbReference>
<evidence type="ECO:0000256" key="2">
    <source>
        <dbReference type="ARBA" id="ARBA00007330"/>
    </source>
</evidence>
<dbReference type="InterPro" id="IPR031656">
    <property type="entry name" value="DAO_C"/>
</dbReference>
<keyword evidence="10" id="KW-1185">Reference proteome</keyword>
<keyword evidence="6 9" id="KW-0560">Oxidoreductase</keyword>
<dbReference type="SUPFAM" id="SSF51905">
    <property type="entry name" value="FAD/NAD(P)-binding domain"/>
    <property type="match status" value="1"/>
</dbReference>
<dbReference type="Gene3D" id="1.10.8.870">
    <property type="entry name" value="Alpha-glycerophosphate oxidase, cap domain"/>
    <property type="match status" value="1"/>
</dbReference>
<dbReference type="Pfam" id="PF01266">
    <property type="entry name" value="DAO"/>
    <property type="match status" value="1"/>
</dbReference>
<evidence type="ECO:0000256" key="5">
    <source>
        <dbReference type="ARBA" id="ARBA00022827"/>
    </source>
</evidence>
<comment type="similarity">
    <text evidence="2">Belongs to the FAD-dependent glycerol-3-phosphate dehydrogenase family.</text>
</comment>
<evidence type="ECO:0000259" key="7">
    <source>
        <dbReference type="Pfam" id="PF01266"/>
    </source>
</evidence>
<dbReference type="InterPro" id="IPR036188">
    <property type="entry name" value="FAD/NAD-bd_sf"/>
</dbReference>
<dbReference type="PROSITE" id="PS00978">
    <property type="entry name" value="FAD_G3PDH_2"/>
    <property type="match status" value="1"/>
</dbReference>
<comment type="caution">
    <text evidence="9">The sequence shown here is derived from an EMBL/GenBank/DDBJ whole genome shotgun (WGS) entry which is preliminary data.</text>
</comment>
<evidence type="ECO:0000256" key="3">
    <source>
        <dbReference type="ARBA" id="ARBA00022630"/>
    </source>
</evidence>